<dbReference type="RefSeq" id="WP_038022566.1">
    <property type="nucleotide sequence ID" value="NZ_JPVT01000058.1"/>
</dbReference>
<reference evidence="2 3" key="1">
    <citation type="submission" date="2014-08" db="EMBL/GenBank/DDBJ databases">
        <title>Genome sequence of Tetragenococcus muriaticus.</title>
        <authorList>
            <person name="Chuea-nongthon C."/>
            <person name="Rodtong S."/>
            <person name="Yongsawatdigul J."/>
            <person name="Steele J.L."/>
            <person name="Liu X.-y."/>
            <person name="Speers J."/>
            <person name="Glasner J.D."/>
            <person name="Neeno-Eckwall E.C."/>
        </authorList>
    </citation>
    <scope>NUCLEOTIDE SEQUENCE [LARGE SCALE GENOMIC DNA]</scope>
    <source>
        <strain evidence="2 3">3MR10-3</strain>
    </source>
</reference>
<evidence type="ECO:0000313" key="3">
    <source>
        <dbReference type="Proteomes" id="UP000029381"/>
    </source>
</evidence>
<dbReference type="Pfam" id="PF13274">
    <property type="entry name" value="SocA_Panacea"/>
    <property type="match status" value="1"/>
</dbReference>
<dbReference type="PATRIC" id="fig|1302648.3.peg.631"/>
<dbReference type="EMBL" id="JPVT01000058">
    <property type="protein sequence ID" value="KFN92188.1"/>
    <property type="molecule type" value="Genomic_DNA"/>
</dbReference>
<protein>
    <recommendedName>
        <fullName evidence="1">Antitoxin SocA-like Panacea domain-containing protein</fullName>
    </recommendedName>
</protein>
<proteinExistence type="predicted"/>
<name>A0A091CDJ4_9ENTE</name>
<feature type="domain" description="Antitoxin SocA-like Panacea" evidence="1">
    <location>
        <begin position="29"/>
        <end position="123"/>
    </location>
</feature>
<evidence type="ECO:0000259" key="1">
    <source>
        <dbReference type="Pfam" id="PF13274"/>
    </source>
</evidence>
<evidence type="ECO:0000313" key="2">
    <source>
        <dbReference type="EMBL" id="KFN92188.1"/>
    </source>
</evidence>
<gene>
    <name evidence="2" type="ORF">TMU3MR103_0649</name>
</gene>
<comment type="caution">
    <text evidence="2">The sequence shown here is derived from an EMBL/GenBank/DDBJ whole genome shotgun (WGS) entry which is preliminary data.</text>
</comment>
<dbReference type="Proteomes" id="UP000029381">
    <property type="component" value="Unassembled WGS sequence"/>
</dbReference>
<keyword evidence="3" id="KW-1185">Reference proteome</keyword>
<accession>A0A091CDJ4</accession>
<dbReference type="InterPro" id="IPR025272">
    <property type="entry name" value="SocA_Panacea"/>
</dbReference>
<sequence length="216" mass="25132">MANLTSVEKWFVKNNADVASSTLEGNYKLQKLLYYSQAMSLAVDNRPLFDEDFKGWEKGPVVSKAHYDYKVNRIAENNNEKDYEQTLADLSGEEEKVLSIVNFVYGTESAQDLIDQTHKEKPWNDLKEEALQRKNPIITKDSIKEFYQPLKEVYDSYKTQDLSHMKTRFINGNCFVFDSKETDIQSDDEVQLWDFGTQVQGDKFFVYKDESDLIVV</sequence>
<organism evidence="2 3">
    <name type="scientific">Tetragenococcus muriaticus 3MR10-3</name>
    <dbReference type="NCBI Taxonomy" id="1302648"/>
    <lineage>
        <taxon>Bacteria</taxon>
        <taxon>Bacillati</taxon>
        <taxon>Bacillota</taxon>
        <taxon>Bacilli</taxon>
        <taxon>Lactobacillales</taxon>
        <taxon>Enterococcaceae</taxon>
        <taxon>Tetragenococcus</taxon>
    </lineage>
</organism>
<dbReference type="AlphaFoldDB" id="A0A091CDJ4"/>